<dbReference type="OrthoDB" id="1657402at2759"/>
<sequence>MKSPRSVRGFQLNSGAFVPSFPDEARVLNEGRFFGERKGWHLPGFDTSSWDTVSDLSLNASGVGFFVTTFDLNVPQGQDVMMSFNFIESGEQGYRALLFVNGWMMESVSQIWDLKSSSCVFLTIKGRIAVWSMTDTPVLRLNSQLTVDGVFDGTIQKNNPAWSADGRE</sequence>
<accession>A0A8H5LZ58</accession>
<evidence type="ECO:0000259" key="3">
    <source>
        <dbReference type="Pfam" id="PF13364"/>
    </source>
</evidence>
<evidence type="ECO:0000256" key="2">
    <source>
        <dbReference type="ARBA" id="ARBA00023295"/>
    </source>
</evidence>
<dbReference type="AlphaFoldDB" id="A0A8H5LZ58"/>
<keyword evidence="5" id="KW-1185">Reference proteome</keyword>
<dbReference type="EMBL" id="JAACJM010000001">
    <property type="protein sequence ID" value="KAF5374918.1"/>
    <property type="molecule type" value="Genomic_DNA"/>
</dbReference>
<dbReference type="Pfam" id="PF13364">
    <property type="entry name" value="BetaGal_ABD2"/>
    <property type="match status" value="1"/>
</dbReference>
<dbReference type="InterPro" id="IPR008979">
    <property type="entry name" value="Galactose-bd-like_sf"/>
</dbReference>
<dbReference type="InterPro" id="IPR025300">
    <property type="entry name" value="BetaGal_jelly_roll_dom"/>
</dbReference>
<name>A0A8H5LZ58_9AGAR</name>
<keyword evidence="2" id="KW-0326">Glycosidase</keyword>
<organism evidence="4 5">
    <name type="scientific">Tetrapyrgos nigripes</name>
    <dbReference type="NCBI Taxonomy" id="182062"/>
    <lineage>
        <taxon>Eukaryota</taxon>
        <taxon>Fungi</taxon>
        <taxon>Dikarya</taxon>
        <taxon>Basidiomycota</taxon>
        <taxon>Agaricomycotina</taxon>
        <taxon>Agaricomycetes</taxon>
        <taxon>Agaricomycetidae</taxon>
        <taxon>Agaricales</taxon>
        <taxon>Marasmiineae</taxon>
        <taxon>Marasmiaceae</taxon>
        <taxon>Tetrapyrgos</taxon>
    </lineage>
</organism>
<comment type="caution">
    <text evidence="4">The sequence shown here is derived from an EMBL/GenBank/DDBJ whole genome shotgun (WGS) entry which is preliminary data.</text>
</comment>
<dbReference type="Proteomes" id="UP000559256">
    <property type="component" value="Unassembled WGS sequence"/>
</dbReference>
<keyword evidence="1" id="KW-0378">Hydrolase</keyword>
<dbReference type="Gene3D" id="2.60.120.260">
    <property type="entry name" value="Galactose-binding domain-like"/>
    <property type="match status" value="1"/>
</dbReference>
<gene>
    <name evidence="4" type="ORF">D9758_000010</name>
</gene>
<evidence type="ECO:0000256" key="1">
    <source>
        <dbReference type="ARBA" id="ARBA00022801"/>
    </source>
</evidence>
<proteinExistence type="predicted"/>
<protein>
    <recommendedName>
        <fullName evidence="3">Beta-galactosidase jelly roll domain-containing protein</fullName>
    </recommendedName>
</protein>
<reference evidence="4 5" key="1">
    <citation type="journal article" date="2020" name="ISME J.">
        <title>Uncovering the hidden diversity of litter-decomposition mechanisms in mushroom-forming fungi.</title>
        <authorList>
            <person name="Floudas D."/>
            <person name="Bentzer J."/>
            <person name="Ahren D."/>
            <person name="Johansson T."/>
            <person name="Persson P."/>
            <person name="Tunlid A."/>
        </authorList>
    </citation>
    <scope>NUCLEOTIDE SEQUENCE [LARGE SCALE GENOMIC DNA]</scope>
    <source>
        <strain evidence="4 5">CBS 291.85</strain>
    </source>
</reference>
<dbReference type="GO" id="GO:0004565">
    <property type="term" value="F:beta-galactosidase activity"/>
    <property type="evidence" value="ECO:0007669"/>
    <property type="project" value="UniProtKB-ARBA"/>
</dbReference>
<evidence type="ECO:0000313" key="5">
    <source>
        <dbReference type="Proteomes" id="UP000559256"/>
    </source>
</evidence>
<evidence type="ECO:0000313" key="4">
    <source>
        <dbReference type="EMBL" id="KAF5374918.1"/>
    </source>
</evidence>
<feature type="domain" description="Beta-galactosidase jelly roll" evidence="3">
    <location>
        <begin position="34"/>
        <end position="109"/>
    </location>
</feature>
<dbReference type="SUPFAM" id="SSF49785">
    <property type="entry name" value="Galactose-binding domain-like"/>
    <property type="match status" value="1"/>
</dbReference>